<gene>
    <name evidence="1" type="ORF">F5144DRAFT_558238</name>
</gene>
<dbReference type="EMBL" id="JAGIZQ010000001">
    <property type="protein sequence ID" value="KAH6651047.1"/>
    <property type="molecule type" value="Genomic_DNA"/>
</dbReference>
<evidence type="ECO:0000313" key="1">
    <source>
        <dbReference type="EMBL" id="KAH6651047.1"/>
    </source>
</evidence>
<protein>
    <submittedName>
        <fullName evidence="1">Uncharacterized protein</fullName>
    </submittedName>
</protein>
<proteinExistence type="predicted"/>
<dbReference type="Proteomes" id="UP000724584">
    <property type="component" value="Unassembled WGS sequence"/>
</dbReference>
<keyword evidence="2" id="KW-1185">Reference proteome</keyword>
<organism evidence="1 2">
    <name type="scientific">Chaetomium tenue</name>
    <dbReference type="NCBI Taxonomy" id="1854479"/>
    <lineage>
        <taxon>Eukaryota</taxon>
        <taxon>Fungi</taxon>
        <taxon>Dikarya</taxon>
        <taxon>Ascomycota</taxon>
        <taxon>Pezizomycotina</taxon>
        <taxon>Sordariomycetes</taxon>
        <taxon>Sordariomycetidae</taxon>
        <taxon>Sordariales</taxon>
        <taxon>Chaetomiaceae</taxon>
        <taxon>Chaetomium</taxon>
    </lineage>
</organism>
<sequence>MSPVAGIWAPAALRMLRMHLVSNARMATKMLRSKLAAVTRPLNAELQPIAVRTGNARQPVHPAAWLRQQKRSGGAKWYSSSNFNATVRRFISTGGHSGSKPGFRLDRSKLPTSTISRAVNQFTGRAPFASTLRPNLTGGTLGRTAGGYGIPGVGRIGGARHFSHTPAAPAQVIQNVSQAMRAFWLSGHRAQFSGMGPNGEKQYRAISATQSDARMTMAKAMMAHRPVPGAFIDFKISPTVTALSSLGVMMPFMSVEEQVAAGATLNAEGFLDVLSVDFARALKDLAAIMTDLKCLAGLGDLPIFLEKSNVLRVRFPGMDAESVERLCDDVGVKRGVVGQDPGFDANPAVDVALRFPFAPDAKGEDTITSPGGSLRSHRSGTSSLSSGIEDAFIVEEFEENPWRVSSGSELEGYESMSPPIPSSSGEHCSEEFEGLEGVYRFLEECDNARGRF</sequence>
<reference evidence="1 2" key="1">
    <citation type="journal article" date="2021" name="Nat. Commun.">
        <title>Genetic determinants of endophytism in the Arabidopsis root mycobiome.</title>
        <authorList>
            <person name="Mesny F."/>
            <person name="Miyauchi S."/>
            <person name="Thiergart T."/>
            <person name="Pickel B."/>
            <person name="Atanasova L."/>
            <person name="Karlsson M."/>
            <person name="Huettel B."/>
            <person name="Barry K.W."/>
            <person name="Haridas S."/>
            <person name="Chen C."/>
            <person name="Bauer D."/>
            <person name="Andreopoulos W."/>
            <person name="Pangilinan J."/>
            <person name="LaButti K."/>
            <person name="Riley R."/>
            <person name="Lipzen A."/>
            <person name="Clum A."/>
            <person name="Drula E."/>
            <person name="Henrissat B."/>
            <person name="Kohler A."/>
            <person name="Grigoriev I.V."/>
            <person name="Martin F.M."/>
            <person name="Hacquard S."/>
        </authorList>
    </citation>
    <scope>NUCLEOTIDE SEQUENCE [LARGE SCALE GENOMIC DNA]</scope>
    <source>
        <strain evidence="1 2">MPI-SDFR-AT-0079</strain>
    </source>
</reference>
<evidence type="ECO:0000313" key="2">
    <source>
        <dbReference type="Proteomes" id="UP000724584"/>
    </source>
</evidence>
<comment type="caution">
    <text evidence="1">The sequence shown here is derived from an EMBL/GenBank/DDBJ whole genome shotgun (WGS) entry which is preliminary data.</text>
</comment>
<name>A0ACB7PRP2_9PEZI</name>
<accession>A0ACB7PRP2</accession>